<dbReference type="EMBL" id="CP029078">
    <property type="protein sequence ID" value="QCN89650.1"/>
    <property type="molecule type" value="Genomic_DNA"/>
</dbReference>
<feature type="region of interest" description="Disordered" evidence="5">
    <location>
        <begin position="1"/>
        <end position="24"/>
    </location>
</feature>
<dbReference type="EMBL" id="CP034687">
    <property type="protein sequence ID" value="AZS83497.1"/>
    <property type="molecule type" value="Genomic_DNA"/>
</dbReference>
<sequence length="211" mass="23237">MPPPHENLTDSPAGDHRRNPRRRGEELERAIFAATLAELAEVGYSGLTMERVAVRARTGKATLYRRWPGRAELVVEAYTSHHLIDAEPPDTGDLRADVIATLQQLSAKLTTSHGDILRGLLAETARNPDLARVIRERVHTAGPGRIRGVLCRAVARGDIEPWVLTSRRASVAVDLIRDHFLLYGAPIPVDVITEIVDDVYLPLLVAPRTGD</sequence>
<dbReference type="PANTHER" id="PTHR30055:SF148">
    <property type="entry name" value="TETR-FAMILY TRANSCRIPTIONAL REGULATOR"/>
    <property type="match status" value="1"/>
</dbReference>
<dbReference type="Gene3D" id="1.10.10.60">
    <property type="entry name" value="Homeodomain-like"/>
    <property type="match status" value="1"/>
</dbReference>
<dbReference type="InterPro" id="IPR011075">
    <property type="entry name" value="TetR_C"/>
</dbReference>
<dbReference type="PROSITE" id="PS50977">
    <property type="entry name" value="HTH_TETR_2"/>
    <property type="match status" value="1"/>
</dbReference>
<dbReference type="OrthoDB" id="9796019at2"/>
<dbReference type="Gene3D" id="1.10.357.10">
    <property type="entry name" value="Tetracycline Repressor, domain 2"/>
    <property type="match status" value="1"/>
</dbReference>
<dbReference type="Proteomes" id="UP000271291">
    <property type="component" value="Chromosome"/>
</dbReference>
<evidence type="ECO:0000256" key="3">
    <source>
        <dbReference type="ARBA" id="ARBA00023163"/>
    </source>
</evidence>
<protein>
    <submittedName>
        <fullName evidence="8">TetR family transcriptional regulator</fullName>
    </submittedName>
    <submittedName>
        <fullName evidence="7">TetR/AcrR family transcriptional regulator</fullName>
    </submittedName>
</protein>
<keyword evidence="3" id="KW-0804">Transcription</keyword>
<dbReference type="SUPFAM" id="SSF46689">
    <property type="entry name" value="Homeodomain-like"/>
    <property type="match status" value="1"/>
</dbReference>
<dbReference type="KEGG" id="sgd:ELQ87_03735"/>
<dbReference type="RefSeq" id="WP_127176408.1">
    <property type="nucleotide sequence ID" value="NZ_CP029078.1"/>
</dbReference>
<organism evidence="7 9">
    <name type="scientific">Streptomyces griseoviridis</name>
    <dbReference type="NCBI Taxonomy" id="45398"/>
    <lineage>
        <taxon>Bacteria</taxon>
        <taxon>Bacillati</taxon>
        <taxon>Actinomycetota</taxon>
        <taxon>Actinomycetes</taxon>
        <taxon>Kitasatosporales</taxon>
        <taxon>Streptomycetaceae</taxon>
        <taxon>Streptomyces</taxon>
    </lineage>
</organism>
<dbReference type="InterPro" id="IPR001647">
    <property type="entry name" value="HTH_TetR"/>
</dbReference>
<dbReference type="Pfam" id="PF16859">
    <property type="entry name" value="TetR_C_11"/>
    <property type="match status" value="1"/>
</dbReference>
<dbReference type="SUPFAM" id="SSF48498">
    <property type="entry name" value="Tetracyclin repressor-like, C-terminal domain"/>
    <property type="match status" value="1"/>
</dbReference>
<evidence type="ECO:0000256" key="1">
    <source>
        <dbReference type="ARBA" id="ARBA00023015"/>
    </source>
</evidence>
<dbReference type="InterPro" id="IPR009057">
    <property type="entry name" value="Homeodomain-like_sf"/>
</dbReference>
<feature type="compositionally biased region" description="Basic and acidic residues" evidence="5">
    <location>
        <begin position="13"/>
        <end position="24"/>
    </location>
</feature>
<dbReference type="GO" id="GO:0003700">
    <property type="term" value="F:DNA-binding transcription factor activity"/>
    <property type="evidence" value="ECO:0007669"/>
    <property type="project" value="TreeGrafter"/>
</dbReference>
<dbReference type="AlphaFoldDB" id="A0A3Q9KSL8"/>
<keyword evidence="10" id="KW-1185">Reference proteome</keyword>
<evidence type="ECO:0000313" key="9">
    <source>
        <dbReference type="Proteomes" id="UP000271291"/>
    </source>
</evidence>
<evidence type="ECO:0000313" key="7">
    <source>
        <dbReference type="EMBL" id="AZS83497.1"/>
    </source>
</evidence>
<accession>A0A3Q9KSL8</accession>
<feature type="DNA-binding region" description="H-T-H motif" evidence="4">
    <location>
        <begin position="48"/>
        <end position="67"/>
    </location>
</feature>
<reference evidence="8 10" key="1">
    <citation type="submission" date="2018-04" db="EMBL/GenBank/DDBJ databases">
        <title>Complete genome sequences of Streptomyces griseoviridis K61 and characterization of antagonistic properties of biological control agents.</title>
        <authorList>
            <person name="Mariita R.M."/>
            <person name="Sello J.K."/>
        </authorList>
    </citation>
    <scope>NUCLEOTIDE SEQUENCE [LARGE SCALE GENOMIC DNA]</scope>
    <source>
        <strain evidence="8 10">K61</strain>
    </source>
</reference>
<name>A0A3Q9KSL8_STRGD</name>
<keyword evidence="2 4" id="KW-0238">DNA-binding</keyword>
<evidence type="ECO:0000313" key="8">
    <source>
        <dbReference type="EMBL" id="QCN89650.1"/>
    </source>
</evidence>
<gene>
    <name evidence="8" type="ORF">DDJ31_35620</name>
    <name evidence="7" type="ORF">ELQ87_03735</name>
</gene>
<dbReference type="GO" id="GO:0000976">
    <property type="term" value="F:transcription cis-regulatory region binding"/>
    <property type="evidence" value="ECO:0007669"/>
    <property type="project" value="TreeGrafter"/>
</dbReference>
<dbReference type="PANTHER" id="PTHR30055">
    <property type="entry name" value="HTH-TYPE TRANSCRIPTIONAL REGULATOR RUTR"/>
    <property type="match status" value="1"/>
</dbReference>
<proteinExistence type="predicted"/>
<evidence type="ECO:0000313" key="10">
    <source>
        <dbReference type="Proteomes" id="UP000501753"/>
    </source>
</evidence>
<evidence type="ECO:0000259" key="6">
    <source>
        <dbReference type="PROSITE" id="PS50977"/>
    </source>
</evidence>
<evidence type="ECO:0000256" key="4">
    <source>
        <dbReference type="PROSITE-ProRule" id="PRU00335"/>
    </source>
</evidence>
<evidence type="ECO:0000256" key="5">
    <source>
        <dbReference type="SAM" id="MobiDB-lite"/>
    </source>
</evidence>
<dbReference type="Pfam" id="PF00440">
    <property type="entry name" value="TetR_N"/>
    <property type="match status" value="1"/>
</dbReference>
<feature type="domain" description="HTH tetR-type" evidence="6">
    <location>
        <begin position="25"/>
        <end position="85"/>
    </location>
</feature>
<evidence type="ECO:0000256" key="2">
    <source>
        <dbReference type="ARBA" id="ARBA00023125"/>
    </source>
</evidence>
<reference evidence="7 9" key="2">
    <citation type="submission" date="2018-12" db="EMBL/GenBank/DDBJ databases">
        <title>Streptomyces griseoviridis F1-27 complete genome.</title>
        <authorList>
            <person name="Mariita R.M."/>
            <person name="Sello J.K."/>
        </authorList>
    </citation>
    <scope>NUCLEOTIDE SEQUENCE [LARGE SCALE GENOMIC DNA]</scope>
    <source>
        <strain evidence="7 9">F1-27</strain>
    </source>
</reference>
<dbReference type="InterPro" id="IPR036271">
    <property type="entry name" value="Tet_transcr_reg_TetR-rel_C_sf"/>
</dbReference>
<dbReference type="InterPro" id="IPR050109">
    <property type="entry name" value="HTH-type_TetR-like_transc_reg"/>
</dbReference>
<keyword evidence="1" id="KW-0805">Transcription regulation</keyword>
<dbReference type="Proteomes" id="UP000501753">
    <property type="component" value="Chromosome"/>
</dbReference>